<sequence length="374" mass="40491">MENHENHLNPQKPRTPHVQLIVPLTISSNYRLSFYYRSPNMELIQRDVTTAFDDLDPGFQYEGNWQELSGSTRQWGGGVRSTQQTGATVSFTFFGMSFMLYQTIPSGTGTVVVDVSVDGGAPHSISASCGGDPVYGNVFFTSNPLAEINHTVVITNRANPSTPFQFDKVDILGNQPPTLLPPSQTVALFLSTPVMTVTQTPTSVATNVITTQNQTSLRGSRSSKTSSSSASHVWTPAATSATIIPDPSQTGLAPPVSHNITETDNPSARPTQSLATAAVSAPRRQVKPTLIMTVVPLRRSRVNKLNKDNAENKMDPQSPRGGATRPEPFMLDLLHPDHIIGGTSVNQDKRNGLVPIGAHTRTPDTPPEYRLVIN</sequence>
<dbReference type="OrthoDB" id="3265734at2759"/>
<feature type="region of interest" description="Disordered" evidence="1">
    <location>
        <begin position="306"/>
        <end position="327"/>
    </location>
</feature>
<dbReference type="Proteomes" id="UP000567179">
    <property type="component" value="Unassembled WGS sequence"/>
</dbReference>
<evidence type="ECO:0000313" key="2">
    <source>
        <dbReference type="EMBL" id="KAF5327555.1"/>
    </source>
</evidence>
<keyword evidence="3" id="KW-1185">Reference proteome</keyword>
<organism evidence="2 3">
    <name type="scientific">Psilocybe cf. subviscida</name>
    <dbReference type="NCBI Taxonomy" id="2480587"/>
    <lineage>
        <taxon>Eukaryota</taxon>
        <taxon>Fungi</taxon>
        <taxon>Dikarya</taxon>
        <taxon>Basidiomycota</taxon>
        <taxon>Agaricomycotina</taxon>
        <taxon>Agaricomycetes</taxon>
        <taxon>Agaricomycetidae</taxon>
        <taxon>Agaricales</taxon>
        <taxon>Agaricineae</taxon>
        <taxon>Strophariaceae</taxon>
        <taxon>Psilocybe</taxon>
    </lineage>
</organism>
<feature type="compositionally biased region" description="Low complexity" evidence="1">
    <location>
        <begin position="216"/>
        <end position="231"/>
    </location>
</feature>
<name>A0A8H5BQK9_9AGAR</name>
<dbReference type="AlphaFoldDB" id="A0A8H5BQK9"/>
<evidence type="ECO:0000256" key="1">
    <source>
        <dbReference type="SAM" id="MobiDB-lite"/>
    </source>
</evidence>
<gene>
    <name evidence="2" type="ORF">D9619_004284</name>
</gene>
<feature type="region of interest" description="Disordered" evidence="1">
    <location>
        <begin position="213"/>
        <end position="270"/>
    </location>
</feature>
<protein>
    <submittedName>
        <fullName evidence="2">Uncharacterized protein</fullName>
    </submittedName>
</protein>
<proteinExistence type="predicted"/>
<evidence type="ECO:0000313" key="3">
    <source>
        <dbReference type="Proteomes" id="UP000567179"/>
    </source>
</evidence>
<accession>A0A8H5BQK9</accession>
<reference evidence="2 3" key="1">
    <citation type="journal article" date="2020" name="ISME J.">
        <title>Uncovering the hidden diversity of litter-decomposition mechanisms in mushroom-forming fungi.</title>
        <authorList>
            <person name="Floudas D."/>
            <person name="Bentzer J."/>
            <person name="Ahren D."/>
            <person name="Johansson T."/>
            <person name="Persson P."/>
            <person name="Tunlid A."/>
        </authorList>
    </citation>
    <scope>NUCLEOTIDE SEQUENCE [LARGE SCALE GENOMIC DNA]</scope>
    <source>
        <strain evidence="2 3">CBS 101986</strain>
    </source>
</reference>
<dbReference type="EMBL" id="JAACJJ010000014">
    <property type="protein sequence ID" value="KAF5327555.1"/>
    <property type="molecule type" value="Genomic_DNA"/>
</dbReference>
<feature type="compositionally biased region" description="Polar residues" evidence="1">
    <location>
        <begin position="258"/>
        <end position="270"/>
    </location>
</feature>
<comment type="caution">
    <text evidence="2">The sequence shown here is derived from an EMBL/GenBank/DDBJ whole genome shotgun (WGS) entry which is preliminary data.</text>
</comment>
<feature type="compositionally biased region" description="Polar residues" evidence="1">
    <location>
        <begin position="237"/>
        <end position="251"/>
    </location>
</feature>
<dbReference type="Gene3D" id="2.60.120.260">
    <property type="entry name" value="Galactose-binding domain-like"/>
    <property type="match status" value="1"/>
</dbReference>